<organism evidence="2 3">
    <name type="scientific">Candidatus Saganbacteria bacterium CG08_land_8_20_14_0_20_45_16</name>
    <dbReference type="NCBI Taxonomy" id="2014293"/>
    <lineage>
        <taxon>Bacteria</taxon>
        <taxon>Bacillati</taxon>
        <taxon>Saganbacteria</taxon>
    </lineage>
</organism>
<keyword evidence="1" id="KW-0732">Signal</keyword>
<reference evidence="2 3" key="1">
    <citation type="submission" date="2017-09" db="EMBL/GenBank/DDBJ databases">
        <title>Depth-based differentiation of microbial function through sediment-hosted aquifers and enrichment of novel symbionts in the deep terrestrial subsurface.</title>
        <authorList>
            <person name="Probst A.J."/>
            <person name="Ladd B."/>
            <person name="Jarett J.K."/>
            <person name="Geller-Mcgrath D.E."/>
            <person name="Sieber C.M."/>
            <person name="Emerson J.B."/>
            <person name="Anantharaman K."/>
            <person name="Thomas B.C."/>
            <person name="Malmstrom R."/>
            <person name="Stieglmeier M."/>
            <person name="Klingl A."/>
            <person name="Woyke T."/>
            <person name="Ryan C.M."/>
            <person name="Banfield J.F."/>
        </authorList>
    </citation>
    <scope>NUCLEOTIDE SEQUENCE [LARGE SCALE GENOMIC DNA]</scope>
    <source>
        <strain evidence="2">CG08_land_8_20_14_0_20_45_16</strain>
    </source>
</reference>
<gene>
    <name evidence="2" type="ORF">COT42_00665</name>
</gene>
<sequence>MIKKAVSIGLLFFFALSLAGTSFAISGDSATSRVPNVSFLVGYEPRTVVEQIIDMEMETWIYIWQAFRGEPTLQLIAKQKVPFQRVATRYLAPGDYVATAQNTGPGEDATYYRAYSRKLIVFSVLSSTAASPLPNVVVPV</sequence>
<evidence type="ECO:0000313" key="3">
    <source>
        <dbReference type="Proteomes" id="UP000231343"/>
    </source>
</evidence>
<feature type="signal peptide" evidence="1">
    <location>
        <begin position="1"/>
        <end position="24"/>
    </location>
</feature>
<dbReference type="Proteomes" id="UP000231343">
    <property type="component" value="Unassembled WGS sequence"/>
</dbReference>
<evidence type="ECO:0000313" key="2">
    <source>
        <dbReference type="EMBL" id="PIS31613.1"/>
    </source>
</evidence>
<protein>
    <recommendedName>
        <fullName evidence="4">Intracellular proteinase inhibitor BsuPI domain-containing protein</fullName>
    </recommendedName>
</protein>
<comment type="caution">
    <text evidence="2">The sequence shown here is derived from an EMBL/GenBank/DDBJ whole genome shotgun (WGS) entry which is preliminary data.</text>
</comment>
<evidence type="ECO:0008006" key="4">
    <source>
        <dbReference type="Google" id="ProtNLM"/>
    </source>
</evidence>
<evidence type="ECO:0000256" key="1">
    <source>
        <dbReference type="SAM" id="SignalP"/>
    </source>
</evidence>
<name>A0A2H0Y1L4_UNCSA</name>
<proteinExistence type="predicted"/>
<feature type="chain" id="PRO_5013970848" description="Intracellular proteinase inhibitor BsuPI domain-containing protein" evidence="1">
    <location>
        <begin position="25"/>
        <end position="140"/>
    </location>
</feature>
<accession>A0A2H0Y1L4</accession>
<dbReference type="EMBL" id="PEYM01000007">
    <property type="protein sequence ID" value="PIS31613.1"/>
    <property type="molecule type" value="Genomic_DNA"/>
</dbReference>
<dbReference type="AlphaFoldDB" id="A0A2H0Y1L4"/>